<dbReference type="Pfam" id="PF01370">
    <property type="entry name" value="Epimerase"/>
    <property type="match status" value="1"/>
</dbReference>
<organism evidence="6 7">
    <name type="scientific">Alistipes hominis</name>
    <dbReference type="NCBI Taxonomy" id="2763015"/>
    <lineage>
        <taxon>Bacteria</taxon>
        <taxon>Pseudomonadati</taxon>
        <taxon>Bacteroidota</taxon>
        <taxon>Bacteroidia</taxon>
        <taxon>Bacteroidales</taxon>
        <taxon>Rikenellaceae</taxon>
        <taxon>Alistipes</taxon>
    </lineage>
</organism>
<keyword evidence="2" id="KW-0210">Decarboxylase</keyword>
<accession>A0ABR7CKW5</accession>
<gene>
    <name evidence="6" type="ORF">H8S08_04580</name>
</gene>
<feature type="domain" description="NAD-dependent epimerase/dehydratase" evidence="5">
    <location>
        <begin position="5"/>
        <end position="240"/>
    </location>
</feature>
<comment type="cofactor">
    <cofactor evidence="1">
        <name>NAD(+)</name>
        <dbReference type="ChEBI" id="CHEBI:57540"/>
    </cofactor>
</comment>
<comment type="caution">
    <text evidence="6">The sequence shown here is derived from an EMBL/GenBank/DDBJ whole genome shotgun (WGS) entry which is preliminary data.</text>
</comment>
<keyword evidence="4" id="KW-0456">Lyase</keyword>
<evidence type="ECO:0000256" key="2">
    <source>
        <dbReference type="ARBA" id="ARBA00022793"/>
    </source>
</evidence>
<dbReference type="PANTHER" id="PTHR43078:SF6">
    <property type="entry name" value="UDP-GLUCURONIC ACID DECARBOXYLASE 1"/>
    <property type="match status" value="1"/>
</dbReference>
<evidence type="ECO:0000313" key="7">
    <source>
        <dbReference type="Proteomes" id="UP000636891"/>
    </source>
</evidence>
<evidence type="ECO:0000256" key="3">
    <source>
        <dbReference type="ARBA" id="ARBA00023027"/>
    </source>
</evidence>
<sequence>MKKKILVTGGAGFIGSHLCERLLADGHEVVAVDNFVTGNRQNVEHLLHNPQFHLIRHDITFPYFEEVDCIYNLACPSAPVYYMHDPVMALKTSLVGSINVLEVAKRMRARIVHASSSKVYGLIQSGPVPEEFRGNVNPVGEHSAYEEGKRAAESLFTAYHNQYGVDTRIARLFNVYGPRMALNDGKVISGFIRNALYGENITIRGNGTQTRCFLYIDDAVEALVRMMGTDGNLSKPINIGGIDPMRIDALAEDVVNLTGSSSKTVRLNLTADSVQHAIPDIRYARQRLGWEPLVPIEEGLVRTIKYFKNAMKSEKKPFPFMSWVEMM</sequence>
<evidence type="ECO:0000259" key="5">
    <source>
        <dbReference type="Pfam" id="PF01370"/>
    </source>
</evidence>
<dbReference type="Proteomes" id="UP000636891">
    <property type="component" value="Unassembled WGS sequence"/>
</dbReference>
<dbReference type="SUPFAM" id="SSF51735">
    <property type="entry name" value="NAD(P)-binding Rossmann-fold domains"/>
    <property type="match status" value="1"/>
</dbReference>
<evidence type="ECO:0000256" key="4">
    <source>
        <dbReference type="ARBA" id="ARBA00023239"/>
    </source>
</evidence>
<dbReference type="InterPro" id="IPR001509">
    <property type="entry name" value="Epimerase_deHydtase"/>
</dbReference>
<keyword evidence="3" id="KW-0520">NAD</keyword>
<reference evidence="6 7" key="1">
    <citation type="submission" date="2020-08" db="EMBL/GenBank/DDBJ databases">
        <title>Genome public.</title>
        <authorList>
            <person name="Liu C."/>
            <person name="Sun Q."/>
        </authorList>
    </citation>
    <scope>NUCLEOTIDE SEQUENCE [LARGE SCALE GENOMIC DNA]</scope>
    <source>
        <strain evidence="6 7">New-7</strain>
    </source>
</reference>
<keyword evidence="7" id="KW-1185">Reference proteome</keyword>
<proteinExistence type="predicted"/>
<dbReference type="InterPro" id="IPR036291">
    <property type="entry name" value="NAD(P)-bd_dom_sf"/>
</dbReference>
<evidence type="ECO:0000256" key="1">
    <source>
        <dbReference type="ARBA" id="ARBA00001911"/>
    </source>
</evidence>
<dbReference type="InterPro" id="IPR044516">
    <property type="entry name" value="UXS-like"/>
</dbReference>
<dbReference type="Gene3D" id="3.40.50.720">
    <property type="entry name" value="NAD(P)-binding Rossmann-like Domain"/>
    <property type="match status" value="1"/>
</dbReference>
<name>A0ABR7CKW5_9BACT</name>
<protein>
    <submittedName>
        <fullName evidence="6">GDP-mannose 4,6-dehydratase</fullName>
    </submittedName>
</protein>
<dbReference type="PANTHER" id="PTHR43078">
    <property type="entry name" value="UDP-GLUCURONIC ACID DECARBOXYLASE-RELATED"/>
    <property type="match status" value="1"/>
</dbReference>
<evidence type="ECO:0000313" key="6">
    <source>
        <dbReference type="EMBL" id="MBC5616296.1"/>
    </source>
</evidence>
<dbReference type="EMBL" id="JACOOK010000002">
    <property type="protein sequence ID" value="MBC5616296.1"/>
    <property type="molecule type" value="Genomic_DNA"/>
</dbReference>
<dbReference type="RefSeq" id="WP_101571941.1">
    <property type="nucleotide sequence ID" value="NZ_JACOOK010000002.1"/>
</dbReference>